<evidence type="ECO:0000256" key="2">
    <source>
        <dbReference type="ARBA" id="ARBA00011738"/>
    </source>
</evidence>
<evidence type="ECO:0000256" key="1">
    <source>
        <dbReference type="ARBA" id="ARBA00004123"/>
    </source>
</evidence>
<evidence type="ECO:0000313" key="9">
    <source>
        <dbReference type="EMBL" id="KAK9276051.1"/>
    </source>
</evidence>
<dbReference type="PANTHER" id="PTHR13935">
    <property type="entry name" value="ACHAETE-SCUTE TRANSCRIPTION FACTOR-RELATED"/>
    <property type="match status" value="1"/>
</dbReference>
<dbReference type="Proteomes" id="UP001415857">
    <property type="component" value="Unassembled WGS sequence"/>
</dbReference>
<proteinExistence type="predicted"/>
<keyword evidence="6" id="KW-0539">Nucleus</keyword>
<dbReference type="PANTHER" id="PTHR13935:SF164">
    <property type="entry name" value="BHLH DOMAIN-CONTAINING PROTEIN"/>
    <property type="match status" value="1"/>
</dbReference>
<evidence type="ECO:0000259" key="8">
    <source>
        <dbReference type="PROSITE" id="PS50888"/>
    </source>
</evidence>
<evidence type="ECO:0000256" key="4">
    <source>
        <dbReference type="ARBA" id="ARBA00023125"/>
    </source>
</evidence>
<dbReference type="Pfam" id="PF00010">
    <property type="entry name" value="HLH"/>
    <property type="match status" value="1"/>
</dbReference>
<comment type="subunit">
    <text evidence="2">Homodimer.</text>
</comment>
<evidence type="ECO:0000256" key="3">
    <source>
        <dbReference type="ARBA" id="ARBA00023015"/>
    </source>
</evidence>
<evidence type="ECO:0000256" key="5">
    <source>
        <dbReference type="ARBA" id="ARBA00023163"/>
    </source>
</evidence>
<organism evidence="9 10">
    <name type="scientific">Liquidambar formosana</name>
    <name type="common">Formosan gum</name>
    <dbReference type="NCBI Taxonomy" id="63359"/>
    <lineage>
        <taxon>Eukaryota</taxon>
        <taxon>Viridiplantae</taxon>
        <taxon>Streptophyta</taxon>
        <taxon>Embryophyta</taxon>
        <taxon>Tracheophyta</taxon>
        <taxon>Spermatophyta</taxon>
        <taxon>Magnoliopsida</taxon>
        <taxon>eudicotyledons</taxon>
        <taxon>Gunneridae</taxon>
        <taxon>Pentapetalae</taxon>
        <taxon>Saxifragales</taxon>
        <taxon>Altingiaceae</taxon>
        <taxon>Liquidambar</taxon>
    </lineage>
</organism>
<dbReference type="InterPro" id="IPR011598">
    <property type="entry name" value="bHLH_dom"/>
</dbReference>
<dbReference type="InterPro" id="IPR015660">
    <property type="entry name" value="MASH1/Ascl1a-like"/>
</dbReference>
<evidence type="ECO:0000256" key="6">
    <source>
        <dbReference type="ARBA" id="ARBA00023242"/>
    </source>
</evidence>
<dbReference type="GO" id="GO:0046983">
    <property type="term" value="F:protein dimerization activity"/>
    <property type="evidence" value="ECO:0007669"/>
    <property type="project" value="InterPro"/>
</dbReference>
<dbReference type="FunFam" id="4.10.280.10:FF:000085">
    <property type="entry name" value="Transcription factor bHLH126"/>
    <property type="match status" value="1"/>
</dbReference>
<dbReference type="GO" id="GO:0090575">
    <property type="term" value="C:RNA polymerase II transcription regulator complex"/>
    <property type="evidence" value="ECO:0007669"/>
    <property type="project" value="TreeGrafter"/>
</dbReference>
<dbReference type="AlphaFoldDB" id="A0AAP0RDZ6"/>
<dbReference type="SUPFAM" id="SSF47459">
    <property type="entry name" value="HLH, helix-loop-helix DNA-binding domain"/>
    <property type="match status" value="1"/>
</dbReference>
<dbReference type="GO" id="GO:0000977">
    <property type="term" value="F:RNA polymerase II transcription regulatory region sequence-specific DNA binding"/>
    <property type="evidence" value="ECO:0007669"/>
    <property type="project" value="TreeGrafter"/>
</dbReference>
<dbReference type="Gene3D" id="4.10.280.10">
    <property type="entry name" value="Helix-loop-helix DNA-binding domain"/>
    <property type="match status" value="1"/>
</dbReference>
<keyword evidence="10" id="KW-1185">Reference proteome</keyword>
<keyword evidence="3" id="KW-0805">Transcription regulation</keyword>
<dbReference type="PROSITE" id="PS50888">
    <property type="entry name" value="BHLH"/>
    <property type="match status" value="1"/>
</dbReference>
<dbReference type="GO" id="GO:0000981">
    <property type="term" value="F:DNA-binding transcription factor activity, RNA polymerase II-specific"/>
    <property type="evidence" value="ECO:0007669"/>
    <property type="project" value="TreeGrafter"/>
</dbReference>
<evidence type="ECO:0000256" key="7">
    <source>
        <dbReference type="SAM" id="MobiDB-lite"/>
    </source>
</evidence>
<evidence type="ECO:0000313" key="10">
    <source>
        <dbReference type="Proteomes" id="UP001415857"/>
    </source>
</evidence>
<comment type="caution">
    <text evidence="9">The sequence shown here is derived from an EMBL/GenBank/DDBJ whole genome shotgun (WGS) entry which is preliminary data.</text>
</comment>
<keyword evidence="4" id="KW-0238">DNA-binding</keyword>
<comment type="subcellular location">
    <subcellularLocation>
        <location evidence="1">Nucleus</location>
    </subcellularLocation>
</comment>
<sequence length="244" mass="27714">MDYISSMFSFDHTDELFQFSSIPCQEHTTQQDEPPLIPFLEGTDLTNKPKYSQRRKSSAAFGDSDANPIDNKKKKIIHRDLERQRRQEMATLYGSLRSLLPLEYLKGKRSISDHMHESVNYIRHLQKKIEELSDKRDGLKRLDNSSSFNVAPECSQSCPWDSVTVKPCLVGVEVVMSTALRQEGLPLSRVLEVLTGEGLNIVSCISTKVNERLLHTIESEVSDGRSIDISQLQQKLTDLIIFSS</sequence>
<dbReference type="CDD" id="cd18914">
    <property type="entry name" value="bHLH_AtORG2_like"/>
    <property type="match status" value="1"/>
</dbReference>
<keyword evidence="5" id="KW-0804">Transcription</keyword>
<feature type="region of interest" description="Disordered" evidence="7">
    <location>
        <begin position="27"/>
        <end position="69"/>
    </location>
</feature>
<gene>
    <name evidence="9" type="ORF">L1049_005582</name>
</gene>
<reference evidence="9 10" key="1">
    <citation type="journal article" date="2024" name="Plant J.">
        <title>Genome sequences and population genomics reveal climatic adaptation and genomic divergence between two closely related sweetgum species.</title>
        <authorList>
            <person name="Xu W.Q."/>
            <person name="Ren C.Q."/>
            <person name="Zhang X.Y."/>
            <person name="Comes H.P."/>
            <person name="Liu X.H."/>
            <person name="Li Y.G."/>
            <person name="Kettle C.J."/>
            <person name="Jalonen R."/>
            <person name="Gaisberger H."/>
            <person name="Ma Y.Z."/>
            <person name="Qiu Y.X."/>
        </authorList>
    </citation>
    <scope>NUCLEOTIDE SEQUENCE [LARGE SCALE GENOMIC DNA]</scope>
    <source>
        <strain evidence="9">Hangzhou</strain>
    </source>
</reference>
<accession>A0AAP0RDZ6</accession>
<name>A0AAP0RDZ6_LIQFO</name>
<protein>
    <recommendedName>
        <fullName evidence="8">BHLH domain-containing protein</fullName>
    </recommendedName>
</protein>
<dbReference type="SMART" id="SM00353">
    <property type="entry name" value="HLH"/>
    <property type="match status" value="1"/>
</dbReference>
<feature type="domain" description="BHLH" evidence="8">
    <location>
        <begin position="73"/>
        <end position="125"/>
    </location>
</feature>
<dbReference type="EMBL" id="JBBPBK010000010">
    <property type="protein sequence ID" value="KAK9276051.1"/>
    <property type="molecule type" value="Genomic_DNA"/>
</dbReference>
<dbReference type="InterPro" id="IPR036638">
    <property type="entry name" value="HLH_DNA-bd_sf"/>
</dbReference>